<keyword evidence="3" id="KW-1185">Reference proteome</keyword>
<reference evidence="3" key="1">
    <citation type="submission" date="2016-11" db="EMBL/GenBank/DDBJ databases">
        <authorList>
            <person name="Varghese N."/>
            <person name="Submissions S."/>
        </authorList>
    </citation>
    <scope>NUCLEOTIDE SEQUENCE [LARGE SCALE GENOMIC DNA]</scope>
    <source>
        <strain evidence="3">GAS401</strain>
    </source>
</reference>
<protein>
    <submittedName>
        <fullName evidence="2">Uncharacterized protein</fullName>
    </submittedName>
</protein>
<feature type="region of interest" description="Disordered" evidence="1">
    <location>
        <begin position="1"/>
        <end position="54"/>
    </location>
</feature>
<proteinExistence type="predicted"/>
<organism evidence="2 3">
    <name type="scientific">Bradyrhizobium erythrophlei</name>
    <dbReference type="NCBI Taxonomy" id="1437360"/>
    <lineage>
        <taxon>Bacteria</taxon>
        <taxon>Pseudomonadati</taxon>
        <taxon>Pseudomonadota</taxon>
        <taxon>Alphaproteobacteria</taxon>
        <taxon>Hyphomicrobiales</taxon>
        <taxon>Nitrobacteraceae</taxon>
        <taxon>Bradyrhizobium</taxon>
    </lineage>
</organism>
<feature type="region of interest" description="Disordered" evidence="1">
    <location>
        <begin position="92"/>
        <end position="117"/>
    </location>
</feature>
<feature type="compositionally biased region" description="Basic residues" evidence="1">
    <location>
        <begin position="34"/>
        <end position="47"/>
    </location>
</feature>
<name>A0A1M7TGE4_9BRAD</name>
<evidence type="ECO:0000313" key="2">
    <source>
        <dbReference type="EMBL" id="SHN69786.1"/>
    </source>
</evidence>
<gene>
    <name evidence="2" type="ORF">SAMN05444170_1612</name>
</gene>
<sequence>MPRTAKSCGPDAPMLASSLRGDDLAGDGDNKARSPGRARRNPLKHSRAGMPGDPGATVVTNSCVLFLYTRGCGCVWVPGIPHALLGRARHNARPGSHLRGGKRGGVPGDNPSCRPGLEPGPITTGLHCFATAVDQHLQNYCLGVWVPAQGRDDVDSDGQGTRGATLLPKCDKNRLDMACPSASLSSNRLK</sequence>
<dbReference type="Proteomes" id="UP000184096">
    <property type="component" value="Chromosome I"/>
</dbReference>
<dbReference type="EMBL" id="LT670849">
    <property type="protein sequence ID" value="SHN69786.1"/>
    <property type="molecule type" value="Genomic_DNA"/>
</dbReference>
<evidence type="ECO:0000256" key="1">
    <source>
        <dbReference type="SAM" id="MobiDB-lite"/>
    </source>
</evidence>
<feature type="compositionally biased region" description="Basic and acidic residues" evidence="1">
    <location>
        <begin position="20"/>
        <end position="32"/>
    </location>
</feature>
<dbReference type="AlphaFoldDB" id="A0A1M7TGE4"/>
<accession>A0A1M7TGE4</accession>
<evidence type="ECO:0000313" key="3">
    <source>
        <dbReference type="Proteomes" id="UP000184096"/>
    </source>
</evidence>